<feature type="compositionally biased region" description="Polar residues" evidence="1">
    <location>
        <begin position="278"/>
        <end position="290"/>
    </location>
</feature>
<feature type="compositionally biased region" description="Low complexity" evidence="1">
    <location>
        <begin position="750"/>
        <end position="775"/>
    </location>
</feature>
<evidence type="ECO:0000259" key="3">
    <source>
        <dbReference type="PROSITE" id="PS50888"/>
    </source>
</evidence>
<dbReference type="Gene3D" id="4.10.280.10">
    <property type="entry name" value="Helix-loop-helix DNA-binding domain"/>
    <property type="match status" value="1"/>
</dbReference>
<dbReference type="SMART" id="SM00091">
    <property type="entry name" value="PAS"/>
    <property type="match status" value="2"/>
</dbReference>
<reference evidence="5" key="1">
    <citation type="submission" date="2011-02" db="EMBL/GenBank/DDBJ databases">
        <title>The Genome Sequence of Capsaspora owczarzaki ATCC 30864.</title>
        <authorList>
            <person name="Russ C."/>
            <person name="Cuomo C."/>
            <person name="Burger G."/>
            <person name="Gray M.W."/>
            <person name="Holland P.W.H."/>
            <person name="King N."/>
            <person name="Lang F.B.F."/>
            <person name="Roger A.J."/>
            <person name="Ruiz-Trillo I."/>
            <person name="Young S.K."/>
            <person name="Zeng Q."/>
            <person name="Gargeya S."/>
            <person name="Alvarado L."/>
            <person name="Berlin A."/>
            <person name="Chapman S.B."/>
            <person name="Chen Z."/>
            <person name="Freedman E."/>
            <person name="Gellesch M."/>
            <person name="Goldberg J."/>
            <person name="Griggs A."/>
            <person name="Gujja S."/>
            <person name="Heilman E."/>
            <person name="Heiman D."/>
            <person name="Howarth C."/>
            <person name="Mehta T."/>
            <person name="Neiman D."/>
            <person name="Pearson M."/>
            <person name="Roberts A."/>
            <person name="Saif S."/>
            <person name="Shea T."/>
            <person name="Shenoy N."/>
            <person name="Sisk P."/>
            <person name="Stolte C."/>
            <person name="Sykes S."/>
            <person name="White J."/>
            <person name="Yandava C."/>
            <person name="Haas B."/>
            <person name="Nusbaum C."/>
            <person name="Birren B."/>
        </authorList>
    </citation>
    <scope>NUCLEOTIDE SEQUENCE</scope>
    <source>
        <strain evidence="5">ATCC 30864</strain>
    </source>
</reference>
<feature type="compositionally biased region" description="Low complexity" evidence="1">
    <location>
        <begin position="93"/>
        <end position="104"/>
    </location>
</feature>
<dbReference type="PhylomeDB" id="A0A0D2X497"/>
<dbReference type="GO" id="GO:0046983">
    <property type="term" value="F:protein dimerization activity"/>
    <property type="evidence" value="ECO:0007669"/>
    <property type="project" value="InterPro"/>
</dbReference>
<dbReference type="EMBL" id="KE346369">
    <property type="protein sequence ID" value="KJE95679.1"/>
    <property type="molecule type" value="Genomic_DNA"/>
</dbReference>
<sequence length="850" mass="91658">MQVTEPAAVPGASNGGRGRGRGRGRIVKKTQSYRDSHNAIEKRRRDRINASLRALARLVPECALLESASSDKGKLDKADILQYTVQHLERQQQSDPSSSLLLPSAKQPHAADTPASSPGLTTSSSTQGQPLTLNTMTYRDWCQLLIDRDRDLVHVFCLISGEILHVSHACLATLGYSTPAEVLQLNALQWIHPDDLDSVMAHVKTAMLELLSVQESPDAVDLARQQDGGVAGIIFPASRSAFVDLWYRLRSKSGSYQQLQVRARLVLFPGSGAPMTGSAEQTTGHPSTGISPRSSATPSSGARSSPAETSSSTSYMHGPLTRAEPTLVLVALGRPMGVQQHKPDPQPGTGQPITAFTSRLSLFGIFEYVSSLCKPLVGFGAEELIGQSIYLFCHPDDVLAFSQMLGRVLGNPNATDVVVVRFRFVTKEGPYVWMTTKMHVKLNSVTQAPECIVCLNTPLLDANAATESGAMAAPASSRSKPLEQHIPTPSDHHLPGSASSMALSFGFDPHMTQGLLQPTLSNNNNNQPSQSTSSSLLLAQAQALQASQLGNPTAIQTLQQQQQQQQQQPHHPHHLQHQQKVAPSQFFNTPPNQIADTSKGQPAVHATVSQSSLMPQPFPTTGPPEHMLSGLSSFGLDVNFFEPNSALLDEALNLSVRNKELQMQLDKIGVAGLSGGLANGLQPTTSASGAPGFSPNPVDEIHRRQSLAKMTNRGPQRFIPSIADIDKFLVTPPPYGSYAANPGTVLPWVQSVQQQQQQQQPLSPFPQQQQHQYQPSQPPQSLPQQLPQHLPQQLPQPGQQLPDQFASFPQASTAANPGPSAMRTPALRIQHLLGDDTGMAGMEPPMSQWA</sequence>
<dbReference type="CDD" id="cd00130">
    <property type="entry name" value="PAS"/>
    <property type="match status" value="2"/>
</dbReference>
<feature type="compositionally biased region" description="Low complexity" evidence="1">
    <location>
        <begin position="782"/>
        <end position="804"/>
    </location>
</feature>
<evidence type="ECO:0000313" key="4">
    <source>
        <dbReference type="EMBL" id="KJE95679.1"/>
    </source>
</evidence>
<dbReference type="SUPFAM" id="SSF55785">
    <property type="entry name" value="PYP-like sensor domain (PAS domain)"/>
    <property type="match status" value="2"/>
</dbReference>
<dbReference type="Proteomes" id="UP000008743">
    <property type="component" value="Unassembled WGS sequence"/>
</dbReference>
<dbReference type="InterPro" id="IPR000014">
    <property type="entry name" value="PAS"/>
</dbReference>
<organism evidence="4 5">
    <name type="scientific">Capsaspora owczarzaki (strain ATCC 30864)</name>
    <dbReference type="NCBI Taxonomy" id="595528"/>
    <lineage>
        <taxon>Eukaryota</taxon>
        <taxon>Filasterea</taxon>
        <taxon>Capsaspora</taxon>
    </lineage>
</organism>
<dbReference type="CDD" id="cd11389">
    <property type="entry name" value="bHLH-O_HERP_like"/>
    <property type="match status" value="1"/>
</dbReference>
<dbReference type="PROSITE" id="PS50112">
    <property type="entry name" value="PAS"/>
    <property type="match status" value="1"/>
</dbReference>
<dbReference type="eggNOG" id="KOG3561">
    <property type="taxonomic scope" value="Eukaryota"/>
</dbReference>
<dbReference type="InterPro" id="IPR050933">
    <property type="entry name" value="Circadian_TF"/>
</dbReference>
<feature type="compositionally biased region" description="Basic residues" evidence="1">
    <location>
        <begin position="18"/>
        <end position="28"/>
    </location>
</feature>
<dbReference type="Pfam" id="PF14598">
    <property type="entry name" value="PAS_11"/>
    <property type="match status" value="1"/>
</dbReference>
<dbReference type="InterPro" id="IPR035965">
    <property type="entry name" value="PAS-like_dom_sf"/>
</dbReference>
<feature type="domain" description="BHLH" evidence="3">
    <location>
        <begin position="32"/>
        <end position="91"/>
    </location>
</feature>
<gene>
    <name evidence="4" type="ORF">CAOG_006106</name>
</gene>
<proteinExistence type="predicted"/>
<accession>A0A0D2X497</accession>
<feature type="compositionally biased region" description="Low complexity" evidence="1">
    <location>
        <begin position="558"/>
        <end position="569"/>
    </location>
</feature>
<dbReference type="OrthoDB" id="6371181at2759"/>
<feature type="compositionally biased region" description="Low complexity" evidence="1">
    <location>
        <begin position="291"/>
        <end position="314"/>
    </location>
</feature>
<feature type="region of interest" description="Disordered" evidence="1">
    <location>
        <begin position="88"/>
        <end position="131"/>
    </location>
</feature>
<feature type="region of interest" description="Disordered" evidence="1">
    <location>
        <begin position="470"/>
        <end position="535"/>
    </location>
</feature>
<name>A0A0D2X497_CAPO3</name>
<dbReference type="InParanoid" id="A0A0D2X497"/>
<dbReference type="Pfam" id="PF00010">
    <property type="entry name" value="HLH"/>
    <property type="match status" value="1"/>
</dbReference>
<dbReference type="InterPro" id="IPR011598">
    <property type="entry name" value="bHLH_dom"/>
</dbReference>
<dbReference type="SUPFAM" id="SSF47459">
    <property type="entry name" value="HLH, helix-loop-helix DNA-binding domain"/>
    <property type="match status" value="1"/>
</dbReference>
<dbReference type="SMART" id="SM00353">
    <property type="entry name" value="HLH"/>
    <property type="match status" value="1"/>
</dbReference>
<feature type="domain" description="PAS" evidence="2">
    <location>
        <begin position="364"/>
        <end position="412"/>
    </location>
</feature>
<feature type="region of interest" description="Disordered" evidence="1">
    <location>
        <begin position="1"/>
        <end position="38"/>
    </location>
</feature>
<dbReference type="PANTHER" id="PTHR23042">
    <property type="entry name" value="CIRCADIAN PROTEIN CLOCK/ARNT/BMAL/PAS"/>
    <property type="match status" value="1"/>
</dbReference>
<feature type="region of interest" description="Disordered" evidence="1">
    <location>
        <begin position="750"/>
        <end position="804"/>
    </location>
</feature>
<dbReference type="PROSITE" id="PS50888">
    <property type="entry name" value="BHLH"/>
    <property type="match status" value="1"/>
</dbReference>
<feature type="compositionally biased region" description="Polar residues" evidence="1">
    <location>
        <begin position="114"/>
        <end position="131"/>
    </location>
</feature>
<evidence type="ECO:0000313" key="5">
    <source>
        <dbReference type="Proteomes" id="UP000008743"/>
    </source>
</evidence>
<dbReference type="Gene3D" id="3.30.450.20">
    <property type="entry name" value="PAS domain"/>
    <property type="match status" value="2"/>
</dbReference>
<evidence type="ECO:0000259" key="2">
    <source>
        <dbReference type="PROSITE" id="PS50112"/>
    </source>
</evidence>
<protein>
    <submittedName>
        <fullName evidence="4">Uncharacterized protein</fullName>
    </submittedName>
</protein>
<feature type="region of interest" description="Disordered" evidence="1">
    <location>
        <begin position="556"/>
        <end position="580"/>
    </location>
</feature>
<dbReference type="InterPro" id="IPR036638">
    <property type="entry name" value="HLH_DNA-bd_sf"/>
</dbReference>
<evidence type="ECO:0000256" key="1">
    <source>
        <dbReference type="SAM" id="MobiDB-lite"/>
    </source>
</evidence>
<feature type="region of interest" description="Disordered" evidence="1">
    <location>
        <begin position="274"/>
        <end position="318"/>
    </location>
</feature>
<dbReference type="STRING" id="595528.A0A0D2X497"/>
<feature type="compositionally biased region" description="Low complexity" evidence="1">
    <location>
        <begin position="515"/>
        <end position="535"/>
    </location>
</feature>
<keyword evidence="5" id="KW-1185">Reference proteome</keyword>
<dbReference type="AlphaFoldDB" id="A0A0D2X497"/>